<evidence type="ECO:0000313" key="3">
    <source>
        <dbReference type="Proteomes" id="UP001642540"/>
    </source>
</evidence>
<keyword evidence="1" id="KW-0812">Transmembrane</keyword>
<reference evidence="2 3" key="1">
    <citation type="submission" date="2024-08" db="EMBL/GenBank/DDBJ databases">
        <authorList>
            <person name="Cucini C."/>
            <person name="Frati F."/>
        </authorList>
    </citation>
    <scope>NUCLEOTIDE SEQUENCE [LARGE SCALE GENOMIC DNA]</scope>
</reference>
<name>A0ABP1R3E0_9HEXA</name>
<gene>
    <name evidence="2" type="ORF">ODALV1_LOCUS17391</name>
</gene>
<organism evidence="2 3">
    <name type="scientific">Orchesella dallaii</name>
    <dbReference type="NCBI Taxonomy" id="48710"/>
    <lineage>
        <taxon>Eukaryota</taxon>
        <taxon>Metazoa</taxon>
        <taxon>Ecdysozoa</taxon>
        <taxon>Arthropoda</taxon>
        <taxon>Hexapoda</taxon>
        <taxon>Collembola</taxon>
        <taxon>Entomobryomorpha</taxon>
        <taxon>Entomobryoidea</taxon>
        <taxon>Orchesellidae</taxon>
        <taxon>Orchesellinae</taxon>
        <taxon>Orchesella</taxon>
    </lineage>
</organism>
<feature type="transmembrane region" description="Helical" evidence="1">
    <location>
        <begin position="188"/>
        <end position="212"/>
    </location>
</feature>
<feature type="transmembrane region" description="Helical" evidence="1">
    <location>
        <begin position="99"/>
        <end position="123"/>
    </location>
</feature>
<feature type="transmembrane region" description="Helical" evidence="1">
    <location>
        <begin position="369"/>
        <end position="387"/>
    </location>
</feature>
<evidence type="ECO:0000313" key="2">
    <source>
        <dbReference type="EMBL" id="CAL8116735.1"/>
    </source>
</evidence>
<comment type="caution">
    <text evidence="2">The sequence shown here is derived from an EMBL/GenBank/DDBJ whole genome shotgun (WGS) entry which is preliminary data.</text>
</comment>
<keyword evidence="3" id="KW-1185">Reference proteome</keyword>
<dbReference type="EMBL" id="CAXLJM020000053">
    <property type="protein sequence ID" value="CAL8116735.1"/>
    <property type="molecule type" value="Genomic_DNA"/>
</dbReference>
<sequence length="469" mass="53418">MLEVEPVIKSKHVAQNVGGTYELFSISDKNPISQTKNINIGNNVTTVIPAHPLRNLPYTIQVPQFLRKHFKFMYNTGFLPNKYEGSPISGIAGILKKTIFWIFSTLSVIDGVQLIKYFSIGYLHEADLFRYTTTLYVILKAFTRLNFLYLLVWGEAKIVQIQKTINMMADSFKNVVTQDNATKTQERWILTCIWTLTLAGSVVLVMFGRVTIGSGWSLEDTIKLKAFKFSEVLFVWALNITEVDLAHAVLLEEYVYNDGSYLSFFLGILCSVLEFFGYVLDSAVDDLFLLTSMTMYKLLSDFKFETVSQDNTNIHSELVWRHYRMLQNISKDVDLAFGTFLKISHFRNLIRCGYYIFTLTGDESFDVDFIIFTLSILKIATTYFIAAKASCTNKDFRRWIQRIYVEQTTIVVGSKHLQTVLIVDELATNPVGLGSGNFHIDESFAMKASAESKAEKDTAFIKRAKKKGS</sequence>
<evidence type="ECO:0008006" key="4">
    <source>
        <dbReference type="Google" id="ProtNLM"/>
    </source>
</evidence>
<dbReference type="Proteomes" id="UP001642540">
    <property type="component" value="Unassembled WGS sequence"/>
</dbReference>
<accession>A0ABP1R3E0</accession>
<feature type="transmembrane region" description="Helical" evidence="1">
    <location>
        <begin position="232"/>
        <end position="250"/>
    </location>
</feature>
<evidence type="ECO:0000256" key="1">
    <source>
        <dbReference type="SAM" id="Phobius"/>
    </source>
</evidence>
<keyword evidence="1" id="KW-1133">Transmembrane helix</keyword>
<proteinExistence type="predicted"/>
<feature type="transmembrane region" description="Helical" evidence="1">
    <location>
        <begin position="135"/>
        <end position="153"/>
    </location>
</feature>
<feature type="transmembrane region" description="Helical" evidence="1">
    <location>
        <begin position="262"/>
        <end position="280"/>
    </location>
</feature>
<protein>
    <recommendedName>
        <fullName evidence="4">Gustatory receptor</fullName>
    </recommendedName>
</protein>
<keyword evidence="1" id="KW-0472">Membrane</keyword>